<dbReference type="Gene3D" id="3.40.50.1700">
    <property type="entry name" value="Glycoside hydrolase family 3 C-terminal domain"/>
    <property type="match status" value="1"/>
</dbReference>
<dbReference type="InterPro" id="IPR013783">
    <property type="entry name" value="Ig-like_fold"/>
</dbReference>
<dbReference type="InterPro" id="IPR044993">
    <property type="entry name" value="BXL"/>
</dbReference>
<dbReference type="InterPro" id="IPR026891">
    <property type="entry name" value="Fn3-like"/>
</dbReference>
<dbReference type="Pfam" id="PF00933">
    <property type="entry name" value="Glyco_hydro_3"/>
    <property type="match status" value="1"/>
</dbReference>
<evidence type="ECO:0000256" key="8">
    <source>
        <dbReference type="ARBA" id="ARBA00023295"/>
    </source>
</evidence>
<sequence>MVLYTSLVLGLFMHLEGSYGMQFPDCIRGPSLLTENDVCSAQSSPSDRAAALVASMNITEKLGNLVEASAGSSRLGMSPYNWWNEALHGLGFSDGVDFGVNFSIVTENPVGEFSSATSFATPLLLAAAFDDEMVYQVADTISTEARAFSNAGHAGLDYWTPNVNPYRDPRWGRGSETPGEDPRRIKGYAAHFLRGLGGDQFSTKKTLTNCKHYAGYDLETWGGYSRYGFKANITMQDLVEYYLPPFQQCARDSKVDSIMCSYNMVNDTPACTNSYLINRVLRQHWNWTASFQYIVTDCGVVNETVMRTHYTSSLAEFSALMFETGIDIVCTGGSPAGISEAYMKSFLPEKTIDASLRRQYEALVRVGYFGPNWTDPYVSLNWTAVNTPRSQALARRTAAQSMVLLKNDGTLPIPFTTHPKIALIGVYANATWEMLGSYFGVPPYYHSPVYAAKRRGLKAVYASGPSTSQNATGNWTEQIEAAKNADVVIYFGGIDVSTSSELNDRSSISWPASQLSLIKELCALGKPCVIVQLGEQLDDTVLLDNSNVSAILWAAYPGQDGGPAIFDVLSGSIPPAGRLPVTQYPTSYVDQIPMTDMALQPQNDRPGRTYWYYEDAVLPFGYGLHYTNFTALIQGHRSSRQSSSTQEDTLHLGAYHIKELIADCDSQHLDLCPLPPVVVDVTNTGNRRSDFVVLGFIANKVGPPPHPTKKLGAYTRVKAISPNETRSALLNLSLGDMARVTERGDRVLYPGVYKILVDVPTQSTATLELLGSETTLESWPQPESNA</sequence>
<keyword evidence="15" id="KW-1185">Reference proteome</keyword>
<evidence type="ECO:0000256" key="4">
    <source>
        <dbReference type="ARBA" id="ARBA00022729"/>
    </source>
</evidence>
<dbReference type="SUPFAM" id="SSF51445">
    <property type="entry name" value="(Trans)glycosidases"/>
    <property type="match status" value="1"/>
</dbReference>
<dbReference type="GO" id="GO:0009044">
    <property type="term" value="F:xylan 1,4-beta-xylosidase activity"/>
    <property type="evidence" value="ECO:0007669"/>
    <property type="project" value="UniProtKB-EC"/>
</dbReference>
<evidence type="ECO:0000256" key="2">
    <source>
        <dbReference type="ARBA" id="ARBA00005336"/>
    </source>
</evidence>
<keyword evidence="5" id="KW-0378">Hydrolase</keyword>
<evidence type="ECO:0000256" key="12">
    <source>
        <dbReference type="SAM" id="SignalP"/>
    </source>
</evidence>
<evidence type="ECO:0000256" key="6">
    <source>
        <dbReference type="ARBA" id="ARBA00023180"/>
    </source>
</evidence>
<keyword evidence="7" id="KW-0119">Carbohydrate metabolism</keyword>
<dbReference type="AlphaFoldDB" id="A0A9W9LXU4"/>
<dbReference type="Gene3D" id="3.20.20.300">
    <property type="entry name" value="Glycoside hydrolase, family 3, N-terminal domain"/>
    <property type="match status" value="1"/>
</dbReference>
<dbReference type="OrthoDB" id="4288245at2759"/>
<comment type="catalytic activity">
    <reaction evidence="10">
        <text>Hydrolysis of (1-&gt;4)-beta-D-xylans, to remove successive D-xylose residues from the non-reducing termini.</text>
        <dbReference type="EC" id="3.2.1.37"/>
    </reaction>
</comment>
<evidence type="ECO:0000256" key="3">
    <source>
        <dbReference type="ARBA" id="ARBA00022651"/>
    </source>
</evidence>
<dbReference type="GO" id="GO:0031222">
    <property type="term" value="P:arabinan catabolic process"/>
    <property type="evidence" value="ECO:0007669"/>
    <property type="project" value="TreeGrafter"/>
</dbReference>
<keyword evidence="9" id="KW-0624">Polysaccharide degradation</keyword>
<dbReference type="InterPro" id="IPR036881">
    <property type="entry name" value="Glyco_hydro_3_C_sf"/>
</dbReference>
<accession>A0A9W9LXU4</accession>
<dbReference type="GO" id="GO:0045493">
    <property type="term" value="P:xylan catabolic process"/>
    <property type="evidence" value="ECO:0007669"/>
    <property type="project" value="UniProtKB-KW"/>
</dbReference>
<keyword evidence="8" id="KW-0326">Glycosidase</keyword>
<dbReference type="EC" id="3.2.1.37" evidence="11"/>
<proteinExistence type="inferred from homology"/>
<dbReference type="Gene3D" id="2.60.40.10">
    <property type="entry name" value="Immunoglobulins"/>
    <property type="match status" value="1"/>
</dbReference>
<feature type="signal peptide" evidence="12">
    <location>
        <begin position="1"/>
        <end position="20"/>
    </location>
</feature>
<comment type="pathway">
    <text evidence="1">Glycan degradation; xylan degradation.</text>
</comment>
<keyword evidence="4 12" id="KW-0732">Signal</keyword>
<dbReference type="InterPro" id="IPR017853">
    <property type="entry name" value="GH"/>
</dbReference>
<name>A0A9W9LXU4_9EURO</name>
<dbReference type="PANTHER" id="PTHR42721:SF3">
    <property type="entry name" value="BETA-D-XYLOSIDASE 5-RELATED"/>
    <property type="match status" value="1"/>
</dbReference>
<dbReference type="InterPro" id="IPR036962">
    <property type="entry name" value="Glyco_hydro_3_N_sf"/>
</dbReference>
<comment type="similarity">
    <text evidence="2">Belongs to the glycosyl hydrolase 3 family.</text>
</comment>
<reference evidence="14" key="2">
    <citation type="journal article" date="2023" name="IMA Fungus">
        <title>Comparative genomic study of the Penicillium genus elucidates a diverse pangenome and 15 lateral gene transfer events.</title>
        <authorList>
            <person name="Petersen C."/>
            <person name="Sorensen T."/>
            <person name="Nielsen M.R."/>
            <person name="Sondergaard T.E."/>
            <person name="Sorensen J.L."/>
            <person name="Fitzpatrick D.A."/>
            <person name="Frisvad J.C."/>
            <person name="Nielsen K.L."/>
        </authorList>
    </citation>
    <scope>NUCLEOTIDE SEQUENCE</scope>
    <source>
        <strain evidence="14">IBT 20477</strain>
    </source>
</reference>
<dbReference type="InterPro" id="IPR002772">
    <property type="entry name" value="Glyco_hydro_3_C"/>
</dbReference>
<feature type="chain" id="PRO_5040979961" description="xylan 1,4-beta-xylosidase" evidence="12">
    <location>
        <begin position="21"/>
        <end position="786"/>
    </location>
</feature>
<evidence type="ECO:0000256" key="1">
    <source>
        <dbReference type="ARBA" id="ARBA00004851"/>
    </source>
</evidence>
<keyword evidence="6" id="KW-0325">Glycoprotein</keyword>
<organism evidence="14 15">
    <name type="scientific">Penicillium cf. viridicatum</name>
    <dbReference type="NCBI Taxonomy" id="2972119"/>
    <lineage>
        <taxon>Eukaryota</taxon>
        <taxon>Fungi</taxon>
        <taxon>Dikarya</taxon>
        <taxon>Ascomycota</taxon>
        <taxon>Pezizomycotina</taxon>
        <taxon>Eurotiomycetes</taxon>
        <taxon>Eurotiomycetidae</taxon>
        <taxon>Eurotiales</taxon>
        <taxon>Aspergillaceae</taxon>
        <taxon>Penicillium</taxon>
    </lineage>
</organism>
<dbReference type="PANTHER" id="PTHR42721">
    <property type="entry name" value="SUGAR HYDROLASE-RELATED"/>
    <property type="match status" value="1"/>
</dbReference>
<comment type="caution">
    <text evidence="14">The sequence shown here is derived from an EMBL/GenBank/DDBJ whole genome shotgun (WGS) entry which is preliminary data.</text>
</comment>
<evidence type="ECO:0000256" key="5">
    <source>
        <dbReference type="ARBA" id="ARBA00022801"/>
    </source>
</evidence>
<evidence type="ECO:0000313" key="14">
    <source>
        <dbReference type="EMBL" id="KAJ5181928.1"/>
    </source>
</evidence>
<evidence type="ECO:0000259" key="13">
    <source>
        <dbReference type="SMART" id="SM01217"/>
    </source>
</evidence>
<gene>
    <name evidence="14" type="ORF">N7449_012075</name>
</gene>
<dbReference type="Proteomes" id="UP001150942">
    <property type="component" value="Unassembled WGS sequence"/>
</dbReference>
<evidence type="ECO:0000256" key="9">
    <source>
        <dbReference type="ARBA" id="ARBA00023326"/>
    </source>
</evidence>
<dbReference type="SMART" id="SM01217">
    <property type="entry name" value="Fn3_like"/>
    <property type="match status" value="1"/>
</dbReference>
<evidence type="ECO:0000256" key="11">
    <source>
        <dbReference type="ARBA" id="ARBA00026107"/>
    </source>
</evidence>
<feature type="domain" description="Fibronectin type III-like" evidence="13">
    <location>
        <begin position="691"/>
        <end position="761"/>
    </location>
</feature>
<dbReference type="EMBL" id="JAPQKQ010000009">
    <property type="protein sequence ID" value="KAJ5181928.1"/>
    <property type="molecule type" value="Genomic_DNA"/>
</dbReference>
<dbReference type="Pfam" id="PF01915">
    <property type="entry name" value="Glyco_hydro_3_C"/>
    <property type="match status" value="1"/>
</dbReference>
<evidence type="ECO:0000256" key="10">
    <source>
        <dbReference type="ARBA" id="ARBA00024574"/>
    </source>
</evidence>
<dbReference type="GO" id="GO:0046556">
    <property type="term" value="F:alpha-L-arabinofuranosidase activity"/>
    <property type="evidence" value="ECO:0007669"/>
    <property type="project" value="TreeGrafter"/>
</dbReference>
<dbReference type="SUPFAM" id="SSF52279">
    <property type="entry name" value="Beta-D-glucan exohydrolase, C-terminal domain"/>
    <property type="match status" value="1"/>
</dbReference>
<protein>
    <recommendedName>
        <fullName evidence="11">xylan 1,4-beta-xylosidase</fullName>
        <ecNumber evidence="11">3.2.1.37</ecNumber>
    </recommendedName>
</protein>
<dbReference type="InterPro" id="IPR001764">
    <property type="entry name" value="Glyco_hydro_3_N"/>
</dbReference>
<keyword evidence="3" id="KW-0858">Xylan degradation</keyword>
<reference evidence="14" key="1">
    <citation type="submission" date="2022-11" db="EMBL/GenBank/DDBJ databases">
        <authorList>
            <person name="Petersen C."/>
        </authorList>
    </citation>
    <scope>NUCLEOTIDE SEQUENCE</scope>
    <source>
        <strain evidence="14">IBT 20477</strain>
    </source>
</reference>
<evidence type="ECO:0000256" key="7">
    <source>
        <dbReference type="ARBA" id="ARBA00023277"/>
    </source>
</evidence>
<evidence type="ECO:0000313" key="15">
    <source>
        <dbReference type="Proteomes" id="UP001150942"/>
    </source>
</evidence>